<dbReference type="Pfam" id="PF03471">
    <property type="entry name" value="CorC_HlyC"/>
    <property type="match status" value="1"/>
</dbReference>
<dbReference type="InterPro" id="IPR005170">
    <property type="entry name" value="Transptr-assoc_dom"/>
</dbReference>
<accession>X0XBC8</accession>
<dbReference type="InterPro" id="IPR036318">
    <property type="entry name" value="FAD-bd_PCMH-like_sf"/>
</dbReference>
<gene>
    <name evidence="2" type="ORF">S01H1_69539</name>
</gene>
<reference evidence="2" key="1">
    <citation type="journal article" date="2014" name="Front. Microbiol.">
        <title>High frequency of phylogenetically diverse reductive dehalogenase-homologous genes in deep subseafloor sedimentary metagenomes.</title>
        <authorList>
            <person name="Kawai M."/>
            <person name="Futagami T."/>
            <person name="Toyoda A."/>
            <person name="Takaki Y."/>
            <person name="Nishi S."/>
            <person name="Hori S."/>
            <person name="Arai W."/>
            <person name="Tsubouchi T."/>
            <person name="Morono Y."/>
            <person name="Uchiyama I."/>
            <person name="Ito T."/>
            <person name="Fujiyama A."/>
            <person name="Inagaki F."/>
            <person name="Takami H."/>
        </authorList>
    </citation>
    <scope>NUCLEOTIDE SEQUENCE</scope>
    <source>
        <strain evidence="2">Expedition CK06-06</strain>
    </source>
</reference>
<protein>
    <recommendedName>
        <fullName evidence="1">Transporter-associated domain-containing protein</fullName>
    </recommendedName>
</protein>
<sequence>LEDILEEIVGDIADPHEARRAPAVQQVSAAEWLVDGNLPIHEWAEAFPTDLTAPRFSTVGGFVISLLGRIPRVGETAEYRNVSFTVEAMQRRRIALLRVRLGGTPP</sequence>
<name>X0XBC8_9ZZZZ</name>
<comment type="caution">
    <text evidence="2">The sequence shown here is derived from an EMBL/GenBank/DDBJ whole genome shotgun (WGS) entry which is preliminary data.</text>
</comment>
<dbReference type="SUPFAM" id="SSF56176">
    <property type="entry name" value="FAD-binding/transporter-associated domain-like"/>
    <property type="match status" value="1"/>
</dbReference>
<evidence type="ECO:0000259" key="1">
    <source>
        <dbReference type="SMART" id="SM01091"/>
    </source>
</evidence>
<feature type="non-terminal residue" evidence="2">
    <location>
        <position position="1"/>
    </location>
</feature>
<dbReference type="SMART" id="SM01091">
    <property type="entry name" value="CorC_HlyC"/>
    <property type="match status" value="1"/>
</dbReference>
<dbReference type="AlphaFoldDB" id="X0XBC8"/>
<dbReference type="Gene3D" id="3.30.465.10">
    <property type="match status" value="1"/>
</dbReference>
<dbReference type="PANTHER" id="PTHR43099:SF5">
    <property type="entry name" value="HLYC_CORC FAMILY TRANSPORTER"/>
    <property type="match status" value="1"/>
</dbReference>
<organism evidence="2">
    <name type="scientific">marine sediment metagenome</name>
    <dbReference type="NCBI Taxonomy" id="412755"/>
    <lineage>
        <taxon>unclassified sequences</taxon>
        <taxon>metagenomes</taxon>
        <taxon>ecological metagenomes</taxon>
    </lineage>
</organism>
<dbReference type="GO" id="GO:0050660">
    <property type="term" value="F:flavin adenine dinucleotide binding"/>
    <property type="evidence" value="ECO:0007669"/>
    <property type="project" value="InterPro"/>
</dbReference>
<dbReference type="InterPro" id="IPR051676">
    <property type="entry name" value="UPF0053_domain"/>
</dbReference>
<proteinExistence type="predicted"/>
<evidence type="ECO:0000313" key="2">
    <source>
        <dbReference type="EMBL" id="GAG40469.1"/>
    </source>
</evidence>
<dbReference type="InterPro" id="IPR016169">
    <property type="entry name" value="FAD-bd_PCMH_sub2"/>
</dbReference>
<feature type="domain" description="Transporter-associated" evidence="1">
    <location>
        <begin position="25"/>
        <end position="103"/>
    </location>
</feature>
<dbReference type="PANTHER" id="PTHR43099">
    <property type="entry name" value="UPF0053 PROTEIN YRKA"/>
    <property type="match status" value="1"/>
</dbReference>
<dbReference type="EMBL" id="BARS01046181">
    <property type="protein sequence ID" value="GAG40469.1"/>
    <property type="molecule type" value="Genomic_DNA"/>
</dbReference>